<dbReference type="EMBL" id="MSTQ01000007">
    <property type="protein sequence ID" value="OLU02645.1"/>
    <property type="molecule type" value="Genomic_DNA"/>
</dbReference>
<sequence>MLLLTCESVIASRLAHMFCVFPTELIHSSYRPKLTGLIALIEAEPDLSGKSPKHSAASQ</sequence>
<keyword evidence="2" id="KW-1185">Reference proteome</keyword>
<name>A0A1Q9WV49_PSERE</name>
<proteinExistence type="predicted"/>
<comment type="caution">
    <text evidence="1">The sequence shown here is derived from an EMBL/GenBank/DDBJ whole genome shotgun (WGS) entry which is preliminary data.</text>
</comment>
<accession>A0A1Q9WV49</accession>
<protein>
    <submittedName>
        <fullName evidence="1">Uncharacterized protein</fullName>
    </submittedName>
</protein>
<evidence type="ECO:0000313" key="2">
    <source>
        <dbReference type="Proteomes" id="UP000186756"/>
    </source>
</evidence>
<dbReference type="AlphaFoldDB" id="A0A1Q9WV49"/>
<reference evidence="1" key="1">
    <citation type="submission" date="2017-01" db="EMBL/GenBank/DDBJ databases">
        <authorList>
            <person name="Poblete-Castro I."/>
        </authorList>
    </citation>
    <scope>NUCLEOTIDE SEQUENCE [LARGE SCALE GENOMIC DNA]</scope>
    <source>
        <strain evidence="1">MT1</strain>
    </source>
</reference>
<gene>
    <name evidence="1" type="ORF">BVK86_14330</name>
</gene>
<dbReference type="Proteomes" id="UP000186756">
    <property type="component" value="Unassembled WGS sequence"/>
</dbReference>
<evidence type="ECO:0000313" key="1">
    <source>
        <dbReference type="EMBL" id="OLU02645.1"/>
    </source>
</evidence>
<organism evidence="1 2">
    <name type="scientific">Pseudomonas reinekei</name>
    <dbReference type="NCBI Taxonomy" id="395598"/>
    <lineage>
        <taxon>Bacteria</taxon>
        <taxon>Pseudomonadati</taxon>
        <taxon>Pseudomonadota</taxon>
        <taxon>Gammaproteobacteria</taxon>
        <taxon>Pseudomonadales</taxon>
        <taxon>Pseudomonadaceae</taxon>
        <taxon>Pseudomonas</taxon>
    </lineage>
</organism>